<dbReference type="KEGG" id="salj:SMD11_4775"/>
<dbReference type="PANTHER" id="PTHR40758">
    <property type="entry name" value="CONSERVED PROTEIN"/>
    <property type="match status" value="1"/>
</dbReference>
<sequence>MTHLSYDRYCSEVVTQTTLLREAIRGADLTATVPTCPEWTLAQLLLHVGQAHRYAEGLVRTRTTSFTPTDIGAAPTPGPGDPALDADAAAFGAWLAEGAETLVETLRASGPDTGVWTFGPRQNADFWARRMTHETVIHRADAEATTGVEFTVAPEIAADCLDEWLQIVSSPMAMEYNPAYKELLGPGRTLHLHATDTAPELEAEWFVDYSGERIEWRRAHEKAAVVVRGPLTDVLSVFYRRQSPADGRVEVLGDRELLEFWLERASF</sequence>
<evidence type="ECO:0000259" key="1">
    <source>
        <dbReference type="Pfam" id="PF07398"/>
    </source>
</evidence>
<dbReference type="SUPFAM" id="SSF109854">
    <property type="entry name" value="DinB/YfiT-like putative metalloenzymes"/>
    <property type="match status" value="1"/>
</dbReference>
<dbReference type="InterPro" id="IPR010872">
    <property type="entry name" value="MDMPI_C-term_domain"/>
</dbReference>
<protein>
    <recommendedName>
        <fullName evidence="5">Maleylpyruvate isomerase family mycothiol-dependent enzyme</fullName>
    </recommendedName>
</protein>
<dbReference type="InterPro" id="IPR017517">
    <property type="entry name" value="Maleyloyr_isom"/>
</dbReference>
<evidence type="ECO:0000313" key="4">
    <source>
        <dbReference type="Proteomes" id="UP000195755"/>
    </source>
</evidence>
<dbReference type="InterPro" id="IPR034660">
    <property type="entry name" value="DinB/YfiT-like"/>
</dbReference>
<accession>A0A1Z2L7Z4</accession>
<dbReference type="AlphaFoldDB" id="A0A1Z2L7Z4"/>
<feature type="domain" description="MDMPI C-terminal" evidence="1">
    <location>
        <begin position="155"/>
        <end position="259"/>
    </location>
</feature>
<name>A0A1Z2L7Z4_9ACTN</name>
<organism evidence="3 4">
    <name type="scientific">Streptomyces albireticuli</name>
    <dbReference type="NCBI Taxonomy" id="1940"/>
    <lineage>
        <taxon>Bacteria</taxon>
        <taxon>Bacillati</taxon>
        <taxon>Actinomycetota</taxon>
        <taxon>Actinomycetes</taxon>
        <taxon>Kitasatosporales</taxon>
        <taxon>Streptomycetaceae</taxon>
        <taxon>Streptomyces</taxon>
    </lineage>
</organism>
<dbReference type="InterPro" id="IPR024344">
    <property type="entry name" value="MDMPI_metal-binding"/>
</dbReference>
<evidence type="ECO:0008006" key="5">
    <source>
        <dbReference type="Google" id="ProtNLM"/>
    </source>
</evidence>
<dbReference type="RefSeq" id="WP_087928326.1">
    <property type="nucleotide sequence ID" value="NZ_CP021744.1"/>
</dbReference>
<feature type="domain" description="Mycothiol-dependent maleylpyruvate isomerase metal-binding" evidence="2">
    <location>
        <begin position="13"/>
        <end position="142"/>
    </location>
</feature>
<reference evidence="3 4" key="1">
    <citation type="submission" date="2017-06" db="EMBL/GenBank/DDBJ databases">
        <title>Streptomyces albireticuli Genome sequencing and assembly.</title>
        <authorList>
            <person name="Wang Y."/>
            <person name="Du B."/>
            <person name="Ding Y."/>
            <person name="Liu H."/>
            <person name="Hou Q."/>
            <person name="Liu K."/>
            <person name="Yao L."/>
            <person name="Wang C."/>
        </authorList>
    </citation>
    <scope>NUCLEOTIDE SEQUENCE [LARGE SCALE GENOMIC DNA]</scope>
    <source>
        <strain evidence="3 4">MDJK11</strain>
    </source>
</reference>
<dbReference type="NCBIfam" id="TIGR03083">
    <property type="entry name" value="maleylpyruvate isomerase family mycothiol-dependent enzyme"/>
    <property type="match status" value="1"/>
</dbReference>
<dbReference type="OrthoDB" id="3671213at2"/>
<evidence type="ECO:0000259" key="2">
    <source>
        <dbReference type="Pfam" id="PF11716"/>
    </source>
</evidence>
<proteinExistence type="predicted"/>
<dbReference type="GO" id="GO:0046872">
    <property type="term" value="F:metal ion binding"/>
    <property type="evidence" value="ECO:0007669"/>
    <property type="project" value="InterPro"/>
</dbReference>
<gene>
    <name evidence="3" type="ORF">SMD11_4775</name>
</gene>
<evidence type="ECO:0000313" key="3">
    <source>
        <dbReference type="EMBL" id="ARZ70368.1"/>
    </source>
</evidence>
<dbReference type="GO" id="GO:0005886">
    <property type="term" value="C:plasma membrane"/>
    <property type="evidence" value="ECO:0007669"/>
    <property type="project" value="TreeGrafter"/>
</dbReference>
<dbReference type="Pfam" id="PF07398">
    <property type="entry name" value="MDMPI_C"/>
    <property type="match status" value="1"/>
</dbReference>
<dbReference type="PANTHER" id="PTHR40758:SF1">
    <property type="entry name" value="CONSERVED PROTEIN"/>
    <property type="match status" value="1"/>
</dbReference>
<dbReference type="EMBL" id="CP021744">
    <property type="protein sequence ID" value="ARZ70368.1"/>
    <property type="molecule type" value="Genomic_DNA"/>
</dbReference>
<dbReference type="Pfam" id="PF11716">
    <property type="entry name" value="MDMPI_N"/>
    <property type="match status" value="1"/>
</dbReference>
<dbReference type="Proteomes" id="UP000195755">
    <property type="component" value="Chromosome"/>
</dbReference>